<dbReference type="PIRSF" id="PIRSF000876">
    <property type="entry name" value="RR_chemtxs_CheB"/>
    <property type="match status" value="1"/>
</dbReference>
<dbReference type="InterPro" id="IPR008248">
    <property type="entry name" value="CheB-like"/>
</dbReference>
<keyword evidence="2 6" id="KW-0145">Chemotaxis</keyword>
<evidence type="ECO:0000313" key="10">
    <source>
        <dbReference type="EMBL" id="RVU33137.1"/>
    </source>
</evidence>
<comment type="catalytic activity">
    <reaction evidence="5">
        <text>[protein]-L-glutamate 5-O-methyl ester + H2O = L-glutamyl-[protein] + methanol + H(+)</text>
        <dbReference type="Rhea" id="RHEA:23236"/>
        <dbReference type="Rhea" id="RHEA-COMP:10208"/>
        <dbReference type="Rhea" id="RHEA-COMP:10311"/>
        <dbReference type="ChEBI" id="CHEBI:15377"/>
        <dbReference type="ChEBI" id="CHEBI:15378"/>
        <dbReference type="ChEBI" id="CHEBI:17790"/>
        <dbReference type="ChEBI" id="CHEBI:29973"/>
        <dbReference type="ChEBI" id="CHEBI:82795"/>
        <dbReference type="EC" id="3.1.1.61"/>
    </reaction>
</comment>
<keyword evidence="11" id="KW-1185">Reference proteome</keyword>
<dbReference type="PANTHER" id="PTHR42872:SF6">
    <property type="entry name" value="PROTEIN-GLUTAMATE METHYLESTERASE_PROTEIN-GLUTAMINE GLUTAMINASE"/>
    <property type="match status" value="1"/>
</dbReference>
<dbReference type="PANTHER" id="PTHR42872">
    <property type="entry name" value="PROTEIN-GLUTAMATE METHYLESTERASE/PROTEIN-GLUTAMINE GLUTAMINASE"/>
    <property type="match status" value="1"/>
</dbReference>
<keyword evidence="1" id="KW-0963">Cytoplasm</keyword>
<dbReference type="PROSITE" id="PS50110">
    <property type="entry name" value="RESPONSE_REGULATORY"/>
    <property type="match status" value="1"/>
</dbReference>
<evidence type="ECO:0000256" key="1">
    <source>
        <dbReference type="ARBA" id="ARBA00022490"/>
    </source>
</evidence>
<feature type="domain" description="Response regulatory" evidence="8">
    <location>
        <begin position="2"/>
        <end position="118"/>
    </location>
</feature>
<dbReference type="GO" id="GO:0005737">
    <property type="term" value="C:cytoplasm"/>
    <property type="evidence" value="ECO:0007669"/>
    <property type="project" value="InterPro"/>
</dbReference>
<evidence type="ECO:0000313" key="11">
    <source>
        <dbReference type="Proteomes" id="UP000283077"/>
    </source>
</evidence>
<dbReference type="CDD" id="cd17541">
    <property type="entry name" value="REC_CheB-like"/>
    <property type="match status" value="1"/>
</dbReference>
<feature type="modified residue" description="4-aspartylphosphate" evidence="7">
    <location>
        <position position="51"/>
    </location>
</feature>
<protein>
    <recommendedName>
        <fullName evidence="4">protein-glutamate methylesterase</fullName>
        <ecNumber evidence="4">3.1.1.61</ecNumber>
    </recommendedName>
</protein>
<dbReference type="EC" id="3.1.1.61" evidence="4"/>
<dbReference type="InterPro" id="IPR035909">
    <property type="entry name" value="CheB_C"/>
</dbReference>
<dbReference type="GO" id="GO:0000156">
    <property type="term" value="F:phosphorelay response regulator activity"/>
    <property type="evidence" value="ECO:0007669"/>
    <property type="project" value="InterPro"/>
</dbReference>
<accession>A0A437QF08</accession>
<dbReference type="InterPro" id="IPR001789">
    <property type="entry name" value="Sig_transdc_resp-reg_receiver"/>
</dbReference>
<feature type="domain" description="CheB-type methylesterase" evidence="9">
    <location>
        <begin position="162"/>
        <end position="351"/>
    </location>
</feature>
<dbReference type="GO" id="GO:0008984">
    <property type="term" value="F:protein-glutamate methylesterase activity"/>
    <property type="evidence" value="ECO:0007669"/>
    <property type="project" value="UniProtKB-EC"/>
</dbReference>
<evidence type="ECO:0000259" key="9">
    <source>
        <dbReference type="PROSITE" id="PS50122"/>
    </source>
</evidence>
<dbReference type="RefSeq" id="WP_127700724.1">
    <property type="nucleotide sequence ID" value="NZ_SACS01000026.1"/>
</dbReference>
<organism evidence="10 11">
    <name type="scientific">Rheinheimera riviphila</name>
    <dbReference type="NCBI Taxonomy" id="1834037"/>
    <lineage>
        <taxon>Bacteria</taxon>
        <taxon>Pseudomonadati</taxon>
        <taxon>Pseudomonadota</taxon>
        <taxon>Gammaproteobacteria</taxon>
        <taxon>Chromatiales</taxon>
        <taxon>Chromatiaceae</taxon>
        <taxon>Rheinheimera</taxon>
    </lineage>
</organism>
<dbReference type="CDD" id="cd16432">
    <property type="entry name" value="CheB_Rec"/>
    <property type="match status" value="1"/>
</dbReference>
<proteinExistence type="predicted"/>
<dbReference type="SMART" id="SM00448">
    <property type="entry name" value="REC"/>
    <property type="match status" value="1"/>
</dbReference>
<dbReference type="InterPro" id="IPR000673">
    <property type="entry name" value="Sig_transdc_resp-reg_Me-estase"/>
</dbReference>
<evidence type="ECO:0000256" key="5">
    <source>
        <dbReference type="ARBA" id="ARBA00048267"/>
    </source>
</evidence>
<evidence type="ECO:0000256" key="7">
    <source>
        <dbReference type="PROSITE-ProRule" id="PRU00169"/>
    </source>
</evidence>
<name>A0A437QF08_9GAMM</name>
<keyword evidence="3 6" id="KW-0378">Hydrolase</keyword>
<feature type="active site" evidence="6">
    <location>
        <position position="293"/>
    </location>
</feature>
<dbReference type="Pfam" id="PF00072">
    <property type="entry name" value="Response_reg"/>
    <property type="match status" value="1"/>
</dbReference>
<evidence type="ECO:0000256" key="6">
    <source>
        <dbReference type="PROSITE-ProRule" id="PRU00050"/>
    </source>
</evidence>
<dbReference type="OrthoDB" id="9793421at2"/>
<comment type="caution">
    <text evidence="10">The sequence shown here is derived from an EMBL/GenBank/DDBJ whole genome shotgun (WGS) entry which is preliminary data.</text>
</comment>
<dbReference type="InterPro" id="IPR011006">
    <property type="entry name" value="CheY-like_superfamily"/>
</dbReference>
<dbReference type="Gene3D" id="3.40.50.180">
    <property type="entry name" value="Methylesterase CheB, C-terminal domain"/>
    <property type="match status" value="1"/>
</dbReference>
<keyword evidence="7" id="KW-0597">Phosphoprotein</keyword>
<dbReference type="PROSITE" id="PS50122">
    <property type="entry name" value="CHEB"/>
    <property type="match status" value="1"/>
</dbReference>
<evidence type="ECO:0000256" key="3">
    <source>
        <dbReference type="ARBA" id="ARBA00022801"/>
    </source>
</evidence>
<dbReference type="Gene3D" id="3.40.50.2300">
    <property type="match status" value="1"/>
</dbReference>
<feature type="active site" evidence="6">
    <location>
        <position position="173"/>
    </location>
</feature>
<feature type="active site" evidence="6">
    <location>
        <position position="200"/>
    </location>
</feature>
<evidence type="ECO:0000256" key="4">
    <source>
        <dbReference type="ARBA" id="ARBA00039140"/>
    </source>
</evidence>
<dbReference type="GO" id="GO:0006935">
    <property type="term" value="P:chemotaxis"/>
    <property type="evidence" value="ECO:0007669"/>
    <property type="project" value="UniProtKB-UniRule"/>
</dbReference>
<dbReference type="AlphaFoldDB" id="A0A437QF08"/>
<evidence type="ECO:0000259" key="8">
    <source>
        <dbReference type="PROSITE" id="PS50110"/>
    </source>
</evidence>
<dbReference type="SUPFAM" id="SSF52738">
    <property type="entry name" value="Methylesterase CheB, C-terminal domain"/>
    <property type="match status" value="1"/>
</dbReference>
<dbReference type="Proteomes" id="UP000283077">
    <property type="component" value="Unassembled WGS sequence"/>
</dbReference>
<dbReference type="EMBL" id="SACS01000026">
    <property type="protein sequence ID" value="RVU33137.1"/>
    <property type="molecule type" value="Genomic_DNA"/>
</dbReference>
<gene>
    <name evidence="10" type="ORF">EOE67_18030</name>
</gene>
<sequence length="359" mass="38060">MQILVVDDSAVARLLLSSIFVAAGHQVLQAKDGYEALALLQKQQPDIVTMDVHMPGLNGFQTIVLMLEQYALPVIVLTADANAKSASTAIQALACGALAVLEKPTGPTDPEFSAKAAELLQVVQLMAQVQVVKRSAPANVAAPSSAIQAALPPVLPQHSALPQTPALLAIAASAGGPAALKLLLPLLDNNISWPVLLVQHITHGFLDSFTDWLRQISKLPVHVARQGQTLLGGNIYLPPDGFHLECDAARNIRLLKAHADDLCVPSANRLFLSLAQHHPTQVVAVQLSGMGLDGANGIKAIVEAGGMGLVQDPATALIDSMPKAALQLCKPQYVESPQNLAWYINSLLSRSQPQQRSRK</sequence>
<dbReference type="SUPFAM" id="SSF52172">
    <property type="entry name" value="CheY-like"/>
    <property type="match status" value="1"/>
</dbReference>
<reference evidence="10 11" key="1">
    <citation type="submission" date="2019-01" db="EMBL/GenBank/DDBJ databases">
        <authorList>
            <person name="Chen W.-M."/>
        </authorList>
    </citation>
    <scope>NUCLEOTIDE SEQUENCE [LARGE SCALE GENOMIC DNA]</scope>
    <source>
        <strain evidence="10 11">KYPC3</strain>
    </source>
</reference>
<dbReference type="Pfam" id="PF01339">
    <property type="entry name" value="CheB_methylest"/>
    <property type="match status" value="1"/>
</dbReference>
<evidence type="ECO:0000256" key="2">
    <source>
        <dbReference type="ARBA" id="ARBA00022500"/>
    </source>
</evidence>